<evidence type="ECO:0000256" key="1">
    <source>
        <dbReference type="ARBA" id="ARBA00004725"/>
    </source>
</evidence>
<dbReference type="GO" id="GO:0019856">
    <property type="term" value="P:pyrimidine nucleobase biosynthetic process"/>
    <property type="evidence" value="ECO:0007669"/>
    <property type="project" value="TreeGrafter"/>
</dbReference>
<keyword evidence="3" id="KW-0472">Membrane</keyword>
<keyword evidence="3" id="KW-0812">Transmembrane</keyword>
<dbReference type="InterPro" id="IPR000836">
    <property type="entry name" value="PRTase_dom"/>
</dbReference>
<gene>
    <name evidence="4" type="ORF">A2663_00455</name>
</gene>
<evidence type="ECO:0000313" key="5">
    <source>
        <dbReference type="Proteomes" id="UP000178432"/>
    </source>
</evidence>
<dbReference type="PANTHER" id="PTHR19278:SF9">
    <property type="entry name" value="URIDINE 5'-MONOPHOSPHATE SYNTHASE"/>
    <property type="match status" value="1"/>
</dbReference>
<dbReference type="AlphaFoldDB" id="A0A1G1Y0R1"/>
<dbReference type="GO" id="GO:0006222">
    <property type="term" value="P:UMP biosynthetic process"/>
    <property type="evidence" value="ECO:0007669"/>
    <property type="project" value="TreeGrafter"/>
</dbReference>
<name>A0A1G1Y0R1_9BACT</name>
<reference evidence="4 5" key="1">
    <citation type="journal article" date="2016" name="Nat. Commun.">
        <title>Thousands of microbial genomes shed light on interconnected biogeochemical processes in an aquifer system.</title>
        <authorList>
            <person name="Anantharaman K."/>
            <person name="Brown C.T."/>
            <person name="Hug L.A."/>
            <person name="Sharon I."/>
            <person name="Castelle C.J."/>
            <person name="Probst A.J."/>
            <person name="Thomas B.C."/>
            <person name="Singh A."/>
            <person name="Wilkins M.J."/>
            <person name="Karaoz U."/>
            <person name="Brodie E.L."/>
            <person name="Williams K.H."/>
            <person name="Hubbard S.S."/>
            <person name="Banfield J.F."/>
        </authorList>
    </citation>
    <scope>NUCLEOTIDE SEQUENCE [LARGE SCALE GENOMIC DNA]</scope>
</reference>
<dbReference type="SUPFAM" id="SSF53271">
    <property type="entry name" value="PRTase-like"/>
    <property type="match status" value="1"/>
</dbReference>
<dbReference type="InterPro" id="IPR029057">
    <property type="entry name" value="PRTase-like"/>
</dbReference>
<organism evidence="4 5">
    <name type="scientific">Candidatus Buchananbacteria bacterium RIFCSPHIGHO2_01_FULL_46_12</name>
    <dbReference type="NCBI Taxonomy" id="1797536"/>
    <lineage>
        <taxon>Bacteria</taxon>
        <taxon>Candidatus Buchananiibacteriota</taxon>
    </lineage>
</organism>
<dbReference type="GO" id="GO:0004588">
    <property type="term" value="F:orotate phosphoribosyltransferase activity"/>
    <property type="evidence" value="ECO:0007669"/>
    <property type="project" value="TreeGrafter"/>
</dbReference>
<dbReference type="Gene3D" id="3.40.50.2020">
    <property type="match status" value="1"/>
</dbReference>
<protein>
    <recommendedName>
        <fullName evidence="6">Orotate phosphoribosyltransferase</fullName>
    </recommendedName>
</protein>
<dbReference type="Proteomes" id="UP000178432">
    <property type="component" value="Unassembled WGS sequence"/>
</dbReference>
<evidence type="ECO:0000256" key="2">
    <source>
        <dbReference type="ARBA" id="ARBA00022975"/>
    </source>
</evidence>
<comment type="caution">
    <text evidence="4">The sequence shown here is derived from an EMBL/GenBank/DDBJ whole genome shotgun (WGS) entry which is preliminary data.</text>
</comment>
<evidence type="ECO:0008006" key="6">
    <source>
        <dbReference type="Google" id="ProtNLM"/>
    </source>
</evidence>
<evidence type="ECO:0000313" key="4">
    <source>
        <dbReference type="EMBL" id="OGY45925.1"/>
    </source>
</evidence>
<accession>A0A1G1Y0R1</accession>
<evidence type="ECO:0000256" key="3">
    <source>
        <dbReference type="SAM" id="Phobius"/>
    </source>
</evidence>
<sequence length="237" mass="26552">MPKKILLQNPRIIKAFNRVRNFYLIGPYTTTNHCVMPIYVDIRAVYSDPKSMKVITRELVKFIKKSKIKFNFILGGATAGIPIATTVGYALGVPTGYVRKAPKGGGTNRTVEGSFKKGAKALLIDDALGQGAGKLDFLNNIRRSGFKIDTLMVVSSRGYQNPEYFKWFAPAKVNFISFCDLTGLIKNAVKDKIITPEAGQLLSYYNQDAAGWNQDKKKWQEFLNYKKQKRHESVSGV</sequence>
<dbReference type="PANTHER" id="PTHR19278">
    <property type="entry name" value="OROTATE PHOSPHORIBOSYLTRANSFERASE"/>
    <property type="match status" value="1"/>
</dbReference>
<keyword evidence="2" id="KW-0665">Pyrimidine biosynthesis</keyword>
<keyword evidence="3" id="KW-1133">Transmembrane helix</keyword>
<dbReference type="CDD" id="cd06223">
    <property type="entry name" value="PRTases_typeI"/>
    <property type="match status" value="1"/>
</dbReference>
<comment type="pathway">
    <text evidence="1">Pyrimidine metabolism; UMP biosynthesis via de novo pathway.</text>
</comment>
<proteinExistence type="predicted"/>
<feature type="transmembrane region" description="Helical" evidence="3">
    <location>
        <begin position="70"/>
        <end position="91"/>
    </location>
</feature>
<dbReference type="EMBL" id="MHIF01000069">
    <property type="protein sequence ID" value="OGY45925.1"/>
    <property type="molecule type" value="Genomic_DNA"/>
</dbReference>